<dbReference type="SUPFAM" id="SSF53474">
    <property type="entry name" value="alpha/beta-Hydrolases"/>
    <property type="match status" value="1"/>
</dbReference>
<name>A0A9W8S3R3_9HYPO</name>
<dbReference type="InterPro" id="IPR050266">
    <property type="entry name" value="AB_hydrolase_sf"/>
</dbReference>
<dbReference type="PANTHER" id="PTHR43798">
    <property type="entry name" value="MONOACYLGLYCEROL LIPASE"/>
    <property type="match status" value="1"/>
</dbReference>
<dbReference type="EMBL" id="JAOQAZ010000010">
    <property type="protein sequence ID" value="KAJ4263507.1"/>
    <property type="molecule type" value="Genomic_DNA"/>
</dbReference>
<dbReference type="Gene3D" id="3.40.50.1820">
    <property type="entry name" value="alpha/beta hydrolase"/>
    <property type="match status" value="1"/>
</dbReference>
<reference evidence="2" key="1">
    <citation type="submission" date="2022-09" db="EMBL/GenBank/DDBJ databases">
        <title>Fusarium specimens isolated from Avocado Roots.</title>
        <authorList>
            <person name="Stajich J."/>
            <person name="Roper C."/>
            <person name="Heimlech-Rivalta G."/>
        </authorList>
    </citation>
    <scope>NUCLEOTIDE SEQUENCE</scope>
    <source>
        <strain evidence="2">CF00136</strain>
    </source>
</reference>
<dbReference type="Proteomes" id="UP001152049">
    <property type="component" value="Unassembled WGS sequence"/>
</dbReference>
<feature type="domain" description="AB hydrolase-1" evidence="1">
    <location>
        <begin position="58"/>
        <end position="299"/>
    </location>
</feature>
<dbReference type="GO" id="GO:0016020">
    <property type="term" value="C:membrane"/>
    <property type="evidence" value="ECO:0007669"/>
    <property type="project" value="TreeGrafter"/>
</dbReference>
<dbReference type="OrthoDB" id="408373at2759"/>
<accession>A0A9W8S3R3</accession>
<gene>
    <name evidence="2" type="ORF">NW762_006326</name>
</gene>
<protein>
    <recommendedName>
        <fullName evidence="1">AB hydrolase-1 domain-containing protein</fullName>
    </recommendedName>
</protein>
<dbReference type="PANTHER" id="PTHR43798:SF33">
    <property type="entry name" value="HYDROLASE, PUTATIVE (AFU_ORTHOLOGUE AFUA_2G14860)-RELATED"/>
    <property type="match status" value="1"/>
</dbReference>
<dbReference type="InterPro" id="IPR029058">
    <property type="entry name" value="AB_hydrolase_fold"/>
</dbReference>
<evidence type="ECO:0000259" key="1">
    <source>
        <dbReference type="Pfam" id="PF12697"/>
    </source>
</evidence>
<comment type="caution">
    <text evidence="2">The sequence shown here is derived from an EMBL/GenBank/DDBJ whole genome shotgun (WGS) entry which is preliminary data.</text>
</comment>
<keyword evidence="3" id="KW-1185">Reference proteome</keyword>
<evidence type="ECO:0000313" key="3">
    <source>
        <dbReference type="Proteomes" id="UP001152049"/>
    </source>
</evidence>
<organism evidence="2 3">
    <name type="scientific">Fusarium torreyae</name>
    <dbReference type="NCBI Taxonomy" id="1237075"/>
    <lineage>
        <taxon>Eukaryota</taxon>
        <taxon>Fungi</taxon>
        <taxon>Dikarya</taxon>
        <taxon>Ascomycota</taxon>
        <taxon>Pezizomycotina</taxon>
        <taxon>Sordariomycetes</taxon>
        <taxon>Hypocreomycetidae</taxon>
        <taxon>Hypocreales</taxon>
        <taxon>Nectriaceae</taxon>
        <taxon>Fusarium</taxon>
    </lineage>
</organism>
<proteinExistence type="predicted"/>
<dbReference type="AlphaFoldDB" id="A0A9W8S3R3"/>
<evidence type="ECO:0000313" key="2">
    <source>
        <dbReference type="EMBL" id="KAJ4263507.1"/>
    </source>
</evidence>
<dbReference type="Pfam" id="PF12697">
    <property type="entry name" value="Abhydrolase_6"/>
    <property type="match status" value="1"/>
</dbReference>
<sequence>MPELPTYADQKEWKVIQSFLPERFHFTVDHKPTEEVWHHRGHALHLDRWRNPSARVRLIMHHGMGTNGRMMSTLLGVPLHKAGFELVAIDMPGYGCTVPAKGHTWDYDEWVKISSEFVDHEYEHDSRPIALYGLSVGGALTFQSASLNKRVKGIIGMTFMDMRIQSVADRACRNLLISRVGAPMAAVMDSIGLGWFKMPMPFAGKMYALVNNPKALHACMQDKTSANSWVSMKFMADFTTYKPAREPAEFDTCPILLTQPGQDRWTPLWVAEAFLNDVKKVPVKTVHLENAGHYPLEDPGLQQMVEAIVAFLKDIEQAS</sequence>
<dbReference type="InterPro" id="IPR000073">
    <property type="entry name" value="AB_hydrolase_1"/>
</dbReference>